<organism evidence="1 2">
    <name type="scientific">Gemmata obscuriglobus</name>
    <dbReference type="NCBI Taxonomy" id="114"/>
    <lineage>
        <taxon>Bacteria</taxon>
        <taxon>Pseudomonadati</taxon>
        <taxon>Planctomycetota</taxon>
        <taxon>Planctomycetia</taxon>
        <taxon>Gemmatales</taxon>
        <taxon>Gemmataceae</taxon>
        <taxon>Gemmata</taxon>
    </lineage>
</organism>
<accession>A0A2Z3GS00</accession>
<keyword evidence="2" id="KW-1185">Reference proteome</keyword>
<name>A0A2Z3GS00_9BACT</name>
<dbReference type="AlphaFoldDB" id="A0A2Z3GS00"/>
<proteinExistence type="predicted"/>
<reference evidence="1 2" key="1">
    <citation type="submission" date="2018-01" db="EMBL/GenBank/DDBJ databases">
        <title>G. obscuriglobus.</title>
        <authorList>
            <person name="Franke J."/>
            <person name="Blomberg W."/>
            <person name="Selmecki A."/>
        </authorList>
    </citation>
    <scope>NUCLEOTIDE SEQUENCE [LARGE SCALE GENOMIC DNA]</scope>
    <source>
        <strain evidence="1 2">DSM 5831</strain>
    </source>
</reference>
<dbReference type="KEGG" id="gog:C1280_03140"/>
<gene>
    <name evidence="1" type="ORF">C1280_03140</name>
</gene>
<dbReference type="EMBL" id="CP025958">
    <property type="protein sequence ID" value="AWM36098.1"/>
    <property type="molecule type" value="Genomic_DNA"/>
</dbReference>
<evidence type="ECO:0000313" key="1">
    <source>
        <dbReference type="EMBL" id="AWM36098.1"/>
    </source>
</evidence>
<evidence type="ECO:0000313" key="2">
    <source>
        <dbReference type="Proteomes" id="UP000245802"/>
    </source>
</evidence>
<protein>
    <submittedName>
        <fullName evidence="1">Uncharacterized protein</fullName>
    </submittedName>
</protein>
<sequence length="103" mass="11423">MSARPNVHLAEGRTDQTLTRSPNMFRKLLPTVVLAVVTLTGWAATASTADAGAPTILPHHRFEVLATRGGKWTSHGVYHLHARAEVVAIRLRLEGYRVEIRQF</sequence>
<dbReference type="Proteomes" id="UP000245802">
    <property type="component" value="Chromosome"/>
</dbReference>